<keyword evidence="3" id="KW-1185">Reference proteome</keyword>
<evidence type="ECO:0008006" key="4">
    <source>
        <dbReference type="Google" id="ProtNLM"/>
    </source>
</evidence>
<feature type="compositionally biased region" description="Low complexity" evidence="1">
    <location>
        <begin position="246"/>
        <end position="261"/>
    </location>
</feature>
<comment type="caution">
    <text evidence="2">The sequence shown here is derived from an EMBL/GenBank/DDBJ whole genome shotgun (WGS) entry which is preliminary data.</text>
</comment>
<dbReference type="CDD" id="cd00303">
    <property type="entry name" value="retropepsin_like"/>
    <property type="match status" value="1"/>
</dbReference>
<dbReference type="PANTHER" id="PTHR33240">
    <property type="entry name" value="OS08G0508500 PROTEIN"/>
    <property type="match status" value="1"/>
</dbReference>
<feature type="region of interest" description="Disordered" evidence="1">
    <location>
        <begin position="232"/>
        <end position="261"/>
    </location>
</feature>
<dbReference type="SUPFAM" id="SSF50630">
    <property type="entry name" value="Acid proteases"/>
    <property type="match status" value="1"/>
</dbReference>
<protein>
    <recommendedName>
        <fullName evidence="4">Retropepsins domain-containing protein</fullName>
    </recommendedName>
</protein>
<organism evidence="2 3">
    <name type="scientific">Brassica cretica</name>
    <name type="common">Mustard</name>
    <dbReference type="NCBI Taxonomy" id="69181"/>
    <lineage>
        <taxon>Eukaryota</taxon>
        <taxon>Viridiplantae</taxon>
        <taxon>Streptophyta</taxon>
        <taxon>Embryophyta</taxon>
        <taxon>Tracheophyta</taxon>
        <taxon>Spermatophyta</taxon>
        <taxon>Magnoliopsida</taxon>
        <taxon>eudicotyledons</taxon>
        <taxon>Gunneridae</taxon>
        <taxon>Pentapetalae</taxon>
        <taxon>rosids</taxon>
        <taxon>malvids</taxon>
        <taxon>Brassicales</taxon>
        <taxon>Brassicaceae</taxon>
        <taxon>Brassiceae</taxon>
        <taxon>Brassica</taxon>
    </lineage>
</organism>
<proteinExistence type="predicted"/>
<sequence length="294" mass="33304">MNPTPIRSDCIESIDLDLFRSMRPIASRKVDVLDERSCASREATDNSTIIACEDTIKKGEIVTFYEHETIKLDMPHDDALVIALEVEGAVFSKILIDTGSAVDIISQKTLRSLEQPIPMIRQETTPLASFEGKSVRLLGIILLTTRSYDLELKTEFTVVDHPMPFDAIVGRPWLHQMWAVPSVYHQCVKFLSPTGEKTILGSQKQARACYMSEFRKMPWKEENIPLARDLSDLDDKTSGELNDPSTPCTARVRTRRTTTTSTVPEEAVHETNNEAYNAFKKELEARPDWRIPYS</sequence>
<dbReference type="Gene3D" id="2.40.70.10">
    <property type="entry name" value="Acid Proteases"/>
    <property type="match status" value="1"/>
</dbReference>
<evidence type="ECO:0000313" key="3">
    <source>
        <dbReference type="Proteomes" id="UP000266723"/>
    </source>
</evidence>
<dbReference type="PANTHER" id="PTHR33240:SF8">
    <property type="entry name" value="OS03G0439900 PROTEIN"/>
    <property type="match status" value="1"/>
</dbReference>
<gene>
    <name evidence="2" type="ORF">DY000_02048433</name>
</gene>
<evidence type="ECO:0000256" key="1">
    <source>
        <dbReference type="SAM" id="MobiDB-lite"/>
    </source>
</evidence>
<dbReference type="EMBL" id="QGKV02000297">
    <property type="protein sequence ID" value="KAF3606410.1"/>
    <property type="molecule type" value="Genomic_DNA"/>
</dbReference>
<dbReference type="Proteomes" id="UP000266723">
    <property type="component" value="Unassembled WGS sequence"/>
</dbReference>
<name>A0ABQ7ETX7_BRACR</name>
<dbReference type="InterPro" id="IPR021109">
    <property type="entry name" value="Peptidase_aspartic_dom_sf"/>
</dbReference>
<accession>A0ABQ7ETX7</accession>
<evidence type="ECO:0000313" key="2">
    <source>
        <dbReference type="EMBL" id="KAF3606410.1"/>
    </source>
</evidence>
<reference evidence="2 3" key="1">
    <citation type="journal article" date="2020" name="BMC Genomics">
        <title>Intraspecific diversification of the crop wild relative Brassica cretica Lam. using demographic model selection.</title>
        <authorList>
            <person name="Kioukis A."/>
            <person name="Michalopoulou V.A."/>
            <person name="Briers L."/>
            <person name="Pirintsos S."/>
            <person name="Studholme D.J."/>
            <person name="Pavlidis P."/>
            <person name="Sarris P.F."/>
        </authorList>
    </citation>
    <scope>NUCLEOTIDE SEQUENCE [LARGE SCALE GENOMIC DNA]</scope>
    <source>
        <strain evidence="3">cv. PFS-1207/04</strain>
    </source>
</reference>